<evidence type="ECO:0000313" key="1">
    <source>
        <dbReference type="EMBL" id="QRC95688.1"/>
    </source>
</evidence>
<dbReference type="AlphaFoldDB" id="A0A7U2F158"/>
<accession>A0A7U2F158</accession>
<protein>
    <submittedName>
        <fullName evidence="1">Uncharacterized protein</fullName>
    </submittedName>
</protein>
<name>A0A7U2F158_PHANO</name>
<dbReference type="Proteomes" id="UP000663193">
    <property type="component" value="Chromosome 5"/>
</dbReference>
<dbReference type="VEuPathDB" id="FungiDB:JI435_407810"/>
<gene>
    <name evidence="1" type="ORF">JI435_407810</name>
</gene>
<dbReference type="EMBL" id="CP069027">
    <property type="protein sequence ID" value="QRC95688.1"/>
    <property type="molecule type" value="Genomic_DNA"/>
</dbReference>
<reference evidence="2" key="1">
    <citation type="journal article" date="2021" name="BMC Genomics">
        <title>Chromosome-level genome assembly and manually-curated proteome of model necrotroph Parastagonospora nodorum Sn15 reveals a genome-wide trove of candidate effector homologs, and redundancy of virulence-related functions within an accessory chromosome.</title>
        <authorList>
            <person name="Bertazzoni S."/>
            <person name="Jones D.A.B."/>
            <person name="Phan H.T."/>
            <person name="Tan K.-C."/>
            <person name="Hane J.K."/>
        </authorList>
    </citation>
    <scope>NUCLEOTIDE SEQUENCE [LARGE SCALE GENOMIC DNA]</scope>
    <source>
        <strain evidence="2">SN15 / ATCC MYA-4574 / FGSC 10173)</strain>
    </source>
</reference>
<keyword evidence="2" id="KW-1185">Reference proteome</keyword>
<sequence length="120" mass="13138">MSNNCCAASAPADGACSLFASGTWRQLAMQKSTRTQRNGRNLPAQRANDILRIERRLKLLNAPLDASLDTEPGRRLLCHPGTPVMAQWTMCVANPTMQKSTVNVKLGIIDVKFSSLRGVR</sequence>
<evidence type="ECO:0000313" key="2">
    <source>
        <dbReference type="Proteomes" id="UP000663193"/>
    </source>
</evidence>
<proteinExistence type="predicted"/>
<organism evidence="1 2">
    <name type="scientific">Phaeosphaeria nodorum (strain SN15 / ATCC MYA-4574 / FGSC 10173)</name>
    <name type="common">Glume blotch fungus</name>
    <name type="synonym">Parastagonospora nodorum</name>
    <dbReference type="NCBI Taxonomy" id="321614"/>
    <lineage>
        <taxon>Eukaryota</taxon>
        <taxon>Fungi</taxon>
        <taxon>Dikarya</taxon>
        <taxon>Ascomycota</taxon>
        <taxon>Pezizomycotina</taxon>
        <taxon>Dothideomycetes</taxon>
        <taxon>Pleosporomycetidae</taxon>
        <taxon>Pleosporales</taxon>
        <taxon>Pleosporineae</taxon>
        <taxon>Phaeosphaeriaceae</taxon>
        <taxon>Parastagonospora</taxon>
    </lineage>
</organism>